<dbReference type="Proteomes" id="UP000821845">
    <property type="component" value="Chromosome 11"/>
</dbReference>
<protein>
    <submittedName>
        <fullName evidence="1">Uncharacterized protein</fullName>
    </submittedName>
</protein>
<dbReference type="EMBL" id="CM023491">
    <property type="protein sequence ID" value="KAH6941565.1"/>
    <property type="molecule type" value="Genomic_DNA"/>
</dbReference>
<accession>A0ACB7T3X3</accession>
<proteinExistence type="predicted"/>
<organism evidence="1 2">
    <name type="scientific">Hyalomma asiaticum</name>
    <name type="common">Tick</name>
    <dbReference type="NCBI Taxonomy" id="266040"/>
    <lineage>
        <taxon>Eukaryota</taxon>
        <taxon>Metazoa</taxon>
        <taxon>Ecdysozoa</taxon>
        <taxon>Arthropoda</taxon>
        <taxon>Chelicerata</taxon>
        <taxon>Arachnida</taxon>
        <taxon>Acari</taxon>
        <taxon>Parasitiformes</taxon>
        <taxon>Ixodida</taxon>
        <taxon>Ixodoidea</taxon>
        <taxon>Ixodidae</taxon>
        <taxon>Hyalomminae</taxon>
        <taxon>Hyalomma</taxon>
    </lineage>
</organism>
<sequence>MWVTFAQTAEYSLVLTKYVLPGEPPVDLPVNVATDDVEYDFFSSGYENLETTFIGTIRCVSMKRLTKRIWNTKQTTFGLYPELVCLGGYPPVTTKFEVAFHLDHNSREGKAL</sequence>
<gene>
    <name evidence="1" type="ORF">HPB50_020231</name>
</gene>
<name>A0ACB7T3X3_HYAAI</name>
<reference evidence="1" key="1">
    <citation type="submission" date="2020-05" db="EMBL/GenBank/DDBJ databases">
        <title>Large-scale comparative analyses of tick genomes elucidate their genetic diversity and vector capacities.</title>
        <authorList>
            <person name="Jia N."/>
            <person name="Wang J."/>
            <person name="Shi W."/>
            <person name="Du L."/>
            <person name="Sun Y."/>
            <person name="Zhan W."/>
            <person name="Jiang J."/>
            <person name="Wang Q."/>
            <person name="Zhang B."/>
            <person name="Ji P."/>
            <person name="Sakyi L.B."/>
            <person name="Cui X."/>
            <person name="Yuan T."/>
            <person name="Jiang B."/>
            <person name="Yang W."/>
            <person name="Lam T.T.-Y."/>
            <person name="Chang Q."/>
            <person name="Ding S."/>
            <person name="Wang X."/>
            <person name="Zhu J."/>
            <person name="Ruan X."/>
            <person name="Zhao L."/>
            <person name="Wei J."/>
            <person name="Que T."/>
            <person name="Du C."/>
            <person name="Cheng J."/>
            <person name="Dai P."/>
            <person name="Han X."/>
            <person name="Huang E."/>
            <person name="Gao Y."/>
            <person name="Liu J."/>
            <person name="Shao H."/>
            <person name="Ye R."/>
            <person name="Li L."/>
            <person name="Wei W."/>
            <person name="Wang X."/>
            <person name="Wang C."/>
            <person name="Yang T."/>
            <person name="Huo Q."/>
            <person name="Li W."/>
            <person name="Guo W."/>
            <person name="Chen H."/>
            <person name="Zhou L."/>
            <person name="Ni X."/>
            <person name="Tian J."/>
            <person name="Zhou Y."/>
            <person name="Sheng Y."/>
            <person name="Liu T."/>
            <person name="Pan Y."/>
            <person name="Xia L."/>
            <person name="Li J."/>
            <person name="Zhao F."/>
            <person name="Cao W."/>
        </authorList>
    </citation>
    <scope>NUCLEOTIDE SEQUENCE</scope>
    <source>
        <strain evidence="1">Hyas-2018</strain>
    </source>
</reference>
<evidence type="ECO:0000313" key="1">
    <source>
        <dbReference type="EMBL" id="KAH6941565.1"/>
    </source>
</evidence>
<evidence type="ECO:0000313" key="2">
    <source>
        <dbReference type="Proteomes" id="UP000821845"/>
    </source>
</evidence>
<keyword evidence="2" id="KW-1185">Reference proteome</keyword>
<comment type="caution">
    <text evidence="1">The sequence shown here is derived from an EMBL/GenBank/DDBJ whole genome shotgun (WGS) entry which is preliminary data.</text>
</comment>